<dbReference type="SUPFAM" id="SSF54523">
    <property type="entry name" value="Pili subunits"/>
    <property type="match status" value="1"/>
</dbReference>
<sequence>MGGFTLLEVLVAVAVFAIFSAMAYGGLIRLLDNRERIDAERLYWRNVSTAFLRIERDLSLARNRPVRQNDATTIPNSAFLGQPTDPRALGNPNVEFTRGGILVPNGSTADLQRIGYRFVDGKLMRLAWPVLDRAPLTKPESTPVLHEVEEFEMRFNQQGAWIDRWPPLGTSNAPALPDAVEMTVALKGRGKFKRTFLVGRDE</sequence>
<proteinExistence type="inferred from homology"/>
<evidence type="ECO:0000256" key="6">
    <source>
        <dbReference type="ARBA" id="ARBA00022519"/>
    </source>
</evidence>
<evidence type="ECO:0000256" key="7">
    <source>
        <dbReference type="ARBA" id="ARBA00022692"/>
    </source>
</evidence>
<evidence type="ECO:0000313" key="12">
    <source>
        <dbReference type="Proteomes" id="UP000179076"/>
    </source>
</evidence>
<dbReference type="InterPro" id="IPR045584">
    <property type="entry name" value="Pilin-like"/>
</dbReference>
<dbReference type="EMBL" id="MFSP01000031">
    <property type="protein sequence ID" value="OGI68994.1"/>
    <property type="molecule type" value="Genomic_DNA"/>
</dbReference>
<dbReference type="Gene3D" id="2.10.70.20">
    <property type="entry name" value="gspk-gspi-gspj complex like domains"/>
    <property type="match status" value="1"/>
</dbReference>
<organism evidence="11 12">
    <name type="scientific">Candidatus Muproteobacteria bacterium RBG_16_60_9</name>
    <dbReference type="NCBI Taxonomy" id="1817755"/>
    <lineage>
        <taxon>Bacteria</taxon>
        <taxon>Pseudomonadati</taxon>
        <taxon>Pseudomonadota</taxon>
        <taxon>Candidatus Muproteobacteria</taxon>
    </lineage>
</organism>
<keyword evidence="7 10" id="KW-0812">Transmembrane</keyword>
<evidence type="ECO:0000256" key="9">
    <source>
        <dbReference type="ARBA" id="ARBA00023136"/>
    </source>
</evidence>
<gene>
    <name evidence="11" type="ORF">A2W18_08675</name>
</gene>
<evidence type="ECO:0000313" key="11">
    <source>
        <dbReference type="EMBL" id="OGI68994.1"/>
    </source>
</evidence>
<evidence type="ECO:0000256" key="8">
    <source>
        <dbReference type="ARBA" id="ARBA00022989"/>
    </source>
</evidence>
<keyword evidence="4" id="KW-1003">Cell membrane</keyword>
<comment type="similarity">
    <text evidence="2">Belongs to the GSP J family.</text>
</comment>
<dbReference type="PANTHER" id="PTHR39583">
    <property type="entry name" value="TYPE II SECRETION SYSTEM PROTEIN J-RELATED"/>
    <property type="match status" value="1"/>
</dbReference>
<comment type="subcellular location">
    <subcellularLocation>
        <location evidence="1">Cell inner membrane</location>
        <topology evidence="1">Single-pass membrane protein</topology>
    </subcellularLocation>
</comment>
<dbReference type="NCBIfam" id="TIGR02532">
    <property type="entry name" value="IV_pilin_GFxxxE"/>
    <property type="match status" value="1"/>
</dbReference>
<keyword evidence="5" id="KW-0488">Methylation</keyword>
<evidence type="ECO:0000256" key="10">
    <source>
        <dbReference type="SAM" id="Phobius"/>
    </source>
</evidence>
<keyword evidence="8 10" id="KW-1133">Transmembrane helix</keyword>
<evidence type="ECO:0000256" key="2">
    <source>
        <dbReference type="ARBA" id="ARBA00011084"/>
    </source>
</evidence>
<dbReference type="Pfam" id="PF07963">
    <property type="entry name" value="N_methyl"/>
    <property type="match status" value="1"/>
</dbReference>
<dbReference type="Pfam" id="PF11612">
    <property type="entry name" value="T2SSJ"/>
    <property type="match status" value="1"/>
</dbReference>
<feature type="transmembrane region" description="Helical" evidence="10">
    <location>
        <begin position="6"/>
        <end position="27"/>
    </location>
</feature>
<accession>A0A1F6VHA5</accession>
<dbReference type="Proteomes" id="UP000179076">
    <property type="component" value="Unassembled WGS sequence"/>
</dbReference>
<dbReference type="GO" id="GO:0015628">
    <property type="term" value="P:protein secretion by the type II secretion system"/>
    <property type="evidence" value="ECO:0007669"/>
    <property type="project" value="InterPro"/>
</dbReference>
<reference evidence="11 12" key="1">
    <citation type="journal article" date="2016" name="Nat. Commun.">
        <title>Thousands of microbial genomes shed light on interconnected biogeochemical processes in an aquifer system.</title>
        <authorList>
            <person name="Anantharaman K."/>
            <person name="Brown C.T."/>
            <person name="Hug L.A."/>
            <person name="Sharon I."/>
            <person name="Castelle C.J."/>
            <person name="Probst A.J."/>
            <person name="Thomas B.C."/>
            <person name="Singh A."/>
            <person name="Wilkins M.J."/>
            <person name="Karaoz U."/>
            <person name="Brodie E.L."/>
            <person name="Williams K.H."/>
            <person name="Hubbard S.S."/>
            <person name="Banfield J.F."/>
        </authorList>
    </citation>
    <scope>NUCLEOTIDE SEQUENCE [LARGE SCALE GENOMIC DNA]</scope>
</reference>
<evidence type="ECO:0000256" key="4">
    <source>
        <dbReference type="ARBA" id="ARBA00022475"/>
    </source>
</evidence>
<evidence type="ECO:0000256" key="3">
    <source>
        <dbReference type="ARBA" id="ARBA00021539"/>
    </source>
</evidence>
<dbReference type="InterPro" id="IPR010055">
    <property type="entry name" value="T2SS_protein-GspJ"/>
</dbReference>
<dbReference type="PANTHER" id="PTHR39583:SF2">
    <property type="entry name" value="TYPE II SECRETION SYSTEM PROTEIN J"/>
    <property type="match status" value="1"/>
</dbReference>
<keyword evidence="9 10" id="KW-0472">Membrane</keyword>
<dbReference type="InterPro" id="IPR051621">
    <property type="entry name" value="T2SS_protein_J"/>
</dbReference>
<dbReference type="AlphaFoldDB" id="A0A1F6VHA5"/>
<protein>
    <recommendedName>
        <fullName evidence="3">Type II secretion system protein J</fullName>
    </recommendedName>
</protein>
<dbReference type="NCBIfam" id="TIGR01711">
    <property type="entry name" value="gspJ"/>
    <property type="match status" value="1"/>
</dbReference>
<dbReference type="GO" id="GO:0005886">
    <property type="term" value="C:plasma membrane"/>
    <property type="evidence" value="ECO:0007669"/>
    <property type="project" value="UniProtKB-SubCell"/>
</dbReference>
<evidence type="ECO:0000256" key="5">
    <source>
        <dbReference type="ARBA" id="ARBA00022481"/>
    </source>
</evidence>
<dbReference type="InterPro" id="IPR012902">
    <property type="entry name" value="N_methyl_site"/>
</dbReference>
<comment type="caution">
    <text evidence="11">The sequence shown here is derived from an EMBL/GenBank/DDBJ whole genome shotgun (WGS) entry which is preliminary data.</text>
</comment>
<name>A0A1F6VHA5_9PROT</name>
<dbReference type="PROSITE" id="PS00409">
    <property type="entry name" value="PROKAR_NTER_METHYL"/>
    <property type="match status" value="1"/>
</dbReference>
<dbReference type="Gene3D" id="3.10.610.10">
    <property type="entry name" value="GSPII I/J protein-like"/>
    <property type="match status" value="1"/>
</dbReference>
<evidence type="ECO:0000256" key="1">
    <source>
        <dbReference type="ARBA" id="ARBA00004377"/>
    </source>
</evidence>
<dbReference type="GO" id="GO:0015627">
    <property type="term" value="C:type II protein secretion system complex"/>
    <property type="evidence" value="ECO:0007669"/>
    <property type="project" value="InterPro"/>
</dbReference>
<keyword evidence="6" id="KW-0997">Cell inner membrane</keyword>